<dbReference type="PANTHER" id="PTHR10281:SF76">
    <property type="entry name" value="CALCUTTA CUP-RELATED"/>
    <property type="match status" value="1"/>
</dbReference>
<evidence type="ECO:0000259" key="3">
    <source>
        <dbReference type="SMART" id="SM01117"/>
    </source>
</evidence>
<feature type="domain" description="Cytochrome b5 heme-binding" evidence="3">
    <location>
        <begin position="101"/>
        <end position="215"/>
    </location>
</feature>
<dbReference type="EMBL" id="LBBL01000131">
    <property type="protein sequence ID" value="KKF94859.1"/>
    <property type="molecule type" value="Genomic_DNA"/>
</dbReference>
<comment type="caution">
    <text evidence="4">The sequence shown here is derived from an EMBL/GenBank/DDBJ whole genome shotgun (WGS) entry which is preliminary data.</text>
</comment>
<evidence type="ECO:0000313" key="5">
    <source>
        <dbReference type="Proteomes" id="UP000034841"/>
    </source>
</evidence>
<dbReference type="Proteomes" id="UP000034841">
    <property type="component" value="Unassembled WGS sequence"/>
</dbReference>
<dbReference type="GO" id="GO:0016020">
    <property type="term" value="C:membrane"/>
    <property type="evidence" value="ECO:0007669"/>
    <property type="project" value="TreeGrafter"/>
</dbReference>
<proteinExistence type="inferred from homology"/>
<gene>
    <name evidence="4" type="primary">cyb5d2</name>
    <name evidence="4" type="ORF">CFO_g2784</name>
</gene>
<dbReference type="InterPro" id="IPR036400">
    <property type="entry name" value="Cyt_B5-like_heme/steroid_sf"/>
</dbReference>
<dbReference type="AlphaFoldDB" id="A0A0F8DFV2"/>
<dbReference type="OrthoDB" id="10257697at2759"/>
<organism evidence="4 5">
    <name type="scientific">Ceratocystis fimbriata f. sp. platani</name>
    <dbReference type="NCBI Taxonomy" id="88771"/>
    <lineage>
        <taxon>Eukaryota</taxon>
        <taxon>Fungi</taxon>
        <taxon>Dikarya</taxon>
        <taxon>Ascomycota</taxon>
        <taxon>Pezizomycotina</taxon>
        <taxon>Sordariomycetes</taxon>
        <taxon>Hypocreomycetidae</taxon>
        <taxon>Microascales</taxon>
        <taxon>Ceratocystidaceae</taxon>
        <taxon>Ceratocystis</taxon>
    </lineage>
</organism>
<dbReference type="SUPFAM" id="SSF55856">
    <property type="entry name" value="Cytochrome b5-like heme/steroid binding domain"/>
    <property type="match status" value="1"/>
</dbReference>
<feature type="region of interest" description="Disordered" evidence="2">
    <location>
        <begin position="1"/>
        <end position="37"/>
    </location>
</feature>
<sequence>MADQEIRQRKPAVSEKEPLLQENPIAAKPKSSHQRIRDEDEASASSLVLDIFRVLTFLLLASCGLSYVTSGGKSMFWSTQARPNYLTLNYWKARLSGPIYLTPEELTAYNGADESKPLYIAINGTIYDVTPGRRVYGPGGSYQYFAGVDAARAYVTGCFAEDRTADMRGVEEMFIPLDDPEIDSLYSPEELAALRAKEREDALEQMNKALLHWMNFYAKSDKYSKVGYVRRVENWLEKEEPRALCASAQKKRPKRKAPGKQN</sequence>
<dbReference type="GO" id="GO:0012505">
    <property type="term" value="C:endomembrane system"/>
    <property type="evidence" value="ECO:0007669"/>
    <property type="project" value="TreeGrafter"/>
</dbReference>
<comment type="similarity">
    <text evidence="1">Belongs to the cytochrome b5 family. MAPR subfamily.</text>
</comment>
<dbReference type="Pfam" id="PF00173">
    <property type="entry name" value="Cyt-b5"/>
    <property type="match status" value="1"/>
</dbReference>
<accession>A0A0F8DFV2</accession>
<dbReference type="InterPro" id="IPR001199">
    <property type="entry name" value="Cyt_B5-like_heme/steroid-bd"/>
</dbReference>
<dbReference type="Gene3D" id="3.10.120.10">
    <property type="entry name" value="Cytochrome b5-like heme/steroid binding domain"/>
    <property type="match status" value="1"/>
</dbReference>
<name>A0A0F8DFV2_CERFI</name>
<dbReference type="SMART" id="SM01117">
    <property type="entry name" value="Cyt-b5"/>
    <property type="match status" value="1"/>
</dbReference>
<dbReference type="FunFam" id="3.10.120.10:FF:000018">
    <property type="entry name" value="Heme/steroid binding domain protein, putative"/>
    <property type="match status" value="1"/>
</dbReference>
<dbReference type="PANTHER" id="PTHR10281">
    <property type="entry name" value="MEMBRANE-ASSOCIATED PROGESTERONE RECEPTOR COMPONENT-RELATED"/>
    <property type="match status" value="1"/>
</dbReference>
<keyword evidence="5" id="KW-1185">Reference proteome</keyword>
<reference evidence="4 5" key="1">
    <citation type="submission" date="2015-04" db="EMBL/GenBank/DDBJ databases">
        <title>Genome sequence of Ceratocystis platani, a major pathogen of plane trees.</title>
        <authorList>
            <person name="Belbahri L."/>
        </authorList>
    </citation>
    <scope>NUCLEOTIDE SEQUENCE [LARGE SCALE GENOMIC DNA]</scope>
    <source>
        <strain evidence="4 5">CFO</strain>
    </source>
</reference>
<feature type="compositionally biased region" description="Basic and acidic residues" evidence="2">
    <location>
        <begin position="1"/>
        <end position="19"/>
    </location>
</feature>
<dbReference type="InterPro" id="IPR050577">
    <property type="entry name" value="MAPR/NEUFC/NENF-like"/>
</dbReference>
<evidence type="ECO:0000256" key="1">
    <source>
        <dbReference type="ARBA" id="ARBA00038357"/>
    </source>
</evidence>
<protein>
    <submittedName>
        <fullName evidence="4">Neuferricin</fullName>
    </submittedName>
</protein>
<evidence type="ECO:0000313" key="4">
    <source>
        <dbReference type="EMBL" id="KKF94859.1"/>
    </source>
</evidence>
<evidence type="ECO:0000256" key="2">
    <source>
        <dbReference type="SAM" id="MobiDB-lite"/>
    </source>
</evidence>